<comment type="similarity">
    <text evidence="1 2">Belongs to the PPP phosphatase family.</text>
</comment>
<dbReference type="AlphaFoldDB" id="A0A9Q0RLB4"/>
<dbReference type="SUPFAM" id="SSF47473">
    <property type="entry name" value="EF-hand"/>
    <property type="match status" value="1"/>
</dbReference>
<dbReference type="CDD" id="cd00144">
    <property type="entry name" value="MPP_PPP_family"/>
    <property type="match status" value="1"/>
</dbReference>
<gene>
    <name evidence="4" type="ORF">RDWZM_009698</name>
</gene>
<dbReference type="Proteomes" id="UP001142055">
    <property type="component" value="Chromosome 3"/>
</dbReference>
<comment type="catalytic activity">
    <reaction evidence="2">
        <text>O-phospho-L-threonyl-[protein] + H2O = L-threonyl-[protein] + phosphate</text>
        <dbReference type="Rhea" id="RHEA:47004"/>
        <dbReference type="Rhea" id="RHEA-COMP:11060"/>
        <dbReference type="Rhea" id="RHEA-COMP:11605"/>
        <dbReference type="ChEBI" id="CHEBI:15377"/>
        <dbReference type="ChEBI" id="CHEBI:30013"/>
        <dbReference type="ChEBI" id="CHEBI:43474"/>
        <dbReference type="ChEBI" id="CHEBI:61977"/>
        <dbReference type="EC" id="3.1.3.16"/>
    </reaction>
</comment>
<dbReference type="InterPro" id="IPR004843">
    <property type="entry name" value="Calcineurin-like_PHP"/>
</dbReference>
<dbReference type="EMBL" id="JAPWDV010000003">
    <property type="protein sequence ID" value="KAJ6218541.1"/>
    <property type="molecule type" value="Genomic_DNA"/>
</dbReference>
<protein>
    <recommendedName>
        <fullName evidence="2">Serine/threonine-protein phosphatase</fullName>
        <ecNumber evidence="2">3.1.3.16</ecNumber>
    </recommendedName>
</protein>
<reference evidence="4" key="1">
    <citation type="submission" date="2022-12" db="EMBL/GenBank/DDBJ databases">
        <title>Genome assemblies of Blomia tropicalis.</title>
        <authorList>
            <person name="Cui Y."/>
        </authorList>
    </citation>
    <scope>NUCLEOTIDE SEQUENCE</scope>
    <source>
        <tissue evidence="4">Adult mites</tissue>
    </source>
</reference>
<accession>A0A9Q0RLB4</accession>
<dbReference type="PROSITE" id="PS50222">
    <property type="entry name" value="EF_HAND_2"/>
    <property type="match status" value="1"/>
</dbReference>
<dbReference type="InterPro" id="IPR006186">
    <property type="entry name" value="Ser/Thr-sp_prot-phosphatase"/>
</dbReference>
<dbReference type="GO" id="GO:0097720">
    <property type="term" value="P:calcineurin-mediated signaling"/>
    <property type="evidence" value="ECO:0007669"/>
    <property type="project" value="InterPro"/>
</dbReference>
<comment type="caution">
    <text evidence="4">The sequence shown here is derived from an EMBL/GenBank/DDBJ whole genome shotgun (WGS) entry which is preliminary data.</text>
</comment>
<dbReference type="Gene3D" id="3.60.21.10">
    <property type="match status" value="1"/>
</dbReference>
<dbReference type="Pfam" id="PF00149">
    <property type="entry name" value="Metallophos"/>
    <property type="match status" value="1"/>
</dbReference>
<proteinExistence type="inferred from homology"/>
<dbReference type="SMART" id="SM00156">
    <property type="entry name" value="PP2Ac"/>
    <property type="match status" value="1"/>
</dbReference>
<organism evidence="4 5">
    <name type="scientific">Blomia tropicalis</name>
    <name type="common">Mite</name>
    <dbReference type="NCBI Taxonomy" id="40697"/>
    <lineage>
        <taxon>Eukaryota</taxon>
        <taxon>Metazoa</taxon>
        <taxon>Ecdysozoa</taxon>
        <taxon>Arthropoda</taxon>
        <taxon>Chelicerata</taxon>
        <taxon>Arachnida</taxon>
        <taxon>Acari</taxon>
        <taxon>Acariformes</taxon>
        <taxon>Sarcoptiformes</taxon>
        <taxon>Astigmata</taxon>
        <taxon>Glycyphagoidea</taxon>
        <taxon>Echimyopodidae</taxon>
        <taxon>Blomia</taxon>
    </lineage>
</organism>
<evidence type="ECO:0000259" key="3">
    <source>
        <dbReference type="PROSITE" id="PS50222"/>
    </source>
</evidence>
<dbReference type="SUPFAM" id="SSF56300">
    <property type="entry name" value="Metallo-dependent phosphatases"/>
    <property type="match status" value="1"/>
</dbReference>
<name>A0A9Q0RLB4_BLOTA</name>
<dbReference type="InterPro" id="IPR011992">
    <property type="entry name" value="EF-hand-dom_pair"/>
</dbReference>
<dbReference type="PRINTS" id="PR00114">
    <property type="entry name" value="STPHPHTASE"/>
</dbReference>
<evidence type="ECO:0000256" key="1">
    <source>
        <dbReference type="ARBA" id="ARBA00008294"/>
    </source>
</evidence>
<evidence type="ECO:0000256" key="2">
    <source>
        <dbReference type="RuleBase" id="RU004273"/>
    </source>
</evidence>
<keyword evidence="2" id="KW-0378">Hydrolase</keyword>
<dbReference type="GO" id="GO:0033192">
    <property type="term" value="F:calmodulin-dependent protein phosphatase activity"/>
    <property type="evidence" value="ECO:0007669"/>
    <property type="project" value="InterPro"/>
</dbReference>
<dbReference type="EC" id="3.1.3.16" evidence="2"/>
<dbReference type="InterPro" id="IPR043360">
    <property type="entry name" value="PP2B"/>
</dbReference>
<dbReference type="PANTHER" id="PTHR45673">
    <property type="entry name" value="SERINE/THREONINE-PROTEIN PHOSPHATASE 2B CATALYTIC SUBUNIT 1-RELATED"/>
    <property type="match status" value="1"/>
</dbReference>
<feature type="domain" description="EF-hand" evidence="3">
    <location>
        <begin position="211"/>
        <end position="246"/>
    </location>
</feature>
<keyword evidence="5" id="KW-1185">Reference proteome</keyword>
<dbReference type="PROSITE" id="PS00125">
    <property type="entry name" value="SER_THR_PHOSPHATASE"/>
    <property type="match status" value="1"/>
</dbReference>
<evidence type="ECO:0000313" key="5">
    <source>
        <dbReference type="Proteomes" id="UP001142055"/>
    </source>
</evidence>
<evidence type="ECO:0000313" key="4">
    <source>
        <dbReference type="EMBL" id="KAJ6218541.1"/>
    </source>
</evidence>
<dbReference type="InterPro" id="IPR002048">
    <property type="entry name" value="EF_hand_dom"/>
</dbReference>
<dbReference type="Gene3D" id="1.10.238.10">
    <property type="entry name" value="EF-hand"/>
    <property type="match status" value="1"/>
</dbReference>
<dbReference type="GO" id="GO:0005509">
    <property type="term" value="F:calcium ion binding"/>
    <property type="evidence" value="ECO:0007669"/>
    <property type="project" value="InterPro"/>
</dbReference>
<dbReference type="InterPro" id="IPR029052">
    <property type="entry name" value="Metallo-depent_PP-like"/>
</dbReference>
<sequence>MTKPTNKQALWMPFTPIPDNRSLQDAGLAGLLIILSDANMDTFIRLMNNVPFSIMHLIEITDIQLPQTQEIVSRIQWFVRLDQAAMQTTRFKCCKQTDSLLWLDEENLTTQTDALEYLWGLEPLSIHRMISKMGEHQFKGSNFVECNLEMAFQYLPRKPPANNEEQMLINTNMTEMDIERLYYDFLDHCFPCTSMTFHSFKVYMTKLQISYNDIRLDHLFRAFNYQNNGHISFPEFLMGLVCIDKSSQHNETRAKFIIRYYDVYKTGHLSEDDIRIIVQDSDKISPSNNDYEKMDQILNELNMSVDPVTGKRRITHRKFLMAIGGHQFRGTSKLCRLRGSILSVIMNANLRRSTAINNNKNVIQKLNYAYANVLDRPYNGICIKCKAKSTFLDDQLFYLNNDGYVINMDHHPELMKKNDNGSQTSLNQMKYRSFNESITSNRNRSSKTKLRVNEVLPANEDVSIQEMSSILFDNNNPIGTSDTFNNERLANIARNLLQQIREFSASKGDTIQPKGFLSDMNERPIFFEQLEQLTNWIVPNLKAGHCVAVSSPAYVIGDIHGNLSDLLSLEMCLWRRIPIVDANMIFLGDMVDRGKWSVECVTYLICLKVLMPLKVTLLRGNHEVRKLQHHYTYRNECLSKYGEDYGIRIWNLTNKIFDSLPLCAVIDRKVYCAHGGIPKDKLDLREIDSLPTIIENPEDGPLSAWEILWSDPLPQERFAELAHFTNIDITNCQGYLFNKKRGTAWFFNEDALDRFLSINELSHIVRAHEVPNNGFFFHFSKKCATIFSCSHYCGNNNECAVLFIERDVIRVVRIDTVNNKPATE</sequence>